<evidence type="ECO:0000313" key="1">
    <source>
        <dbReference type="EMBL" id="MFD1527922.1"/>
    </source>
</evidence>
<dbReference type="InterPro" id="IPR014710">
    <property type="entry name" value="RmlC-like_jellyroll"/>
</dbReference>
<dbReference type="RefSeq" id="WP_343971851.1">
    <property type="nucleotide sequence ID" value="NZ_BAAAJG010000003.1"/>
</dbReference>
<sequence length="97" mass="10605">MGLLRVFDDGQVTYELYRMRIPAGLAQESPPHHADVTEHVTVFAGVLETGPIDRPLRAEPGEHVEWTADVPHGYAAVGDSDVLASVLIRYPRPVSST</sequence>
<name>A0ABW4FD80_9PSEU</name>
<proteinExistence type="predicted"/>
<dbReference type="Gene3D" id="2.60.120.10">
    <property type="entry name" value="Jelly Rolls"/>
    <property type="match status" value="1"/>
</dbReference>
<dbReference type="SUPFAM" id="SSF51182">
    <property type="entry name" value="RmlC-like cupins"/>
    <property type="match status" value="1"/>
</dbReference>
<dbReference type="EMBL" id="JBHUCP010000001">
    <property type="protein sequence ID" value="MFD1527922.1"/>
    <property type="molecule type" value="Genomic_DNA"/>
</dbReference>
<comment type="caution">
    <text evidence="1">The sequence shown here is derived from an EMBL/GenBank/DDBJ whole genome shotgun (WGS) entry which is preliminary data.</text>
</comment>
<accession>A0ABW4FD80</accession>
<evidence type="ECO:0000313" key="2">
    <source>
        <dbReference type="Proteomes" id="UP001597145"/>
    </source>
</evidence>
<protein>
    <recommendedName>
        <fullName evidence="3">Cupin 2 conserved barrel domain-containing protein</fullName>
    </recommendedName>
</protein>
<dbReference type="Proteomes" id="UP001597145">
    <property type="component" value="Unassembled WGS sequence"/>
</dbReference>
<dbReference type="InterPro" id="IPR011051">
    <property type="entry name" value="RmlC_Cupin_sf"/>
</dbReference>
<reference evidence="2" key="1">
    <citation type="journal article" date="2019" name="Int. J. Syst. Evol. Microbiol.">
        <title>The Global Catalogue of Microorganisms (GCM) 10K type strain sequencing project: providing services to taxonomists for standard genome sequencing and annotation.</title>
        <authorList>
            <consortium name="The Broad Institute Genomics Platform"/>
            <consortium name="The Broad Institute Genome Sequencing Center for Infectious Disease"/>
            <person name="Wu L."/>
            <person name="Ma J."/>
        </authorList>
    </citation>
    <scope>NUCLEOTIDE SEQUENCE [LARGE SCALE GENOMIC DNA]</scope>
    <source>
        <strain evidence="2">JCM 12165</strain>
    </source>
</reference>
<gene>
    <name evidence="1" type="ORF">ACFSCY_00530</name>
</gene>
<evidence type="ECO:0008006" key="3">
    <source>
        <dbReference type="Google" id="ProtNLM"/>
    </source>
</evidence>
<keyword evidence="2" id="KW-1185">Reference proteome</keyword>
<organism evidence="1 2">
    <name type="scientific">Pseudonocardia aurantiaca</name>
    <dbReference type="NCBI Taxonomy" id="75290"/>
    <lineage>
        <taxon>Bacteria</taxon>
        <taxon>Bacillati</taxon>
        <taxon>Actinomycetota</taxon>
        <taxon>Actinomycetes</taxon>
        <taxon>Pseudonocardiales</taxon>
        <taxon>Pseudonocardiaceae</taxon>
        <taxon>Pseudonocardia</taxon>
    </lineage>
</organism>